<dbReference type="EMBL" id="BMNN01000002">
    <property type="protein sequence ID" value="GGI99481.1"/>
    <property type="molecule type" value="Genomic_DNA"/>
</dbReference>
<comment type="caution">
    <text evidence="1">The sequence shown here is derived from an EMBL/GenBank/DDBJ whole genome shotgun (WGS) entry which is preliminary data.</text>
</comment>
<evidence type="ECO:0000313" key="1">
    <source>
        <dbReference type="EMBL" id="GGI99481.1"/>
    </source>
</evidence>
<organism evidence="1 2">
    <name type="scientific">Halopseudomonas pertucinogena</name>
    <dbReference type="NCBI Taxonomy" id="86175"/>
    <lineage>
        <taxon>Bacteria</taxon>
        <taxon>Pseudomonadati</taxon>
        <taxon>Pseudomonadota</taxon>
        <taxon>Gammaproteobacteria</taxon>
        <taxon>Pseudomonadales</taxon>
        <taxon>Pseudomonadaceae</taxon>
        <taxon>Halopseudomonas</taxon>
    </lineage>
</organism>
<sequence>MTTNAATGQTTIDTATGATDLSEFERRNYSGDQDEQSAFERLVTSCKEVARHLRAQGPGVVAVIADHVCWVSPLFTAEEPLVSALGKDLTRTEFTYAFFPSHTEDLTARELDDISDAVQSWLDDPVFQPLNQTELDKAVPVIIERWTDDDCRYLP</sequence>
<gene>
    <name evidence="1" type="ORF">GCM10009083_15300</name>
</gene>
<protein>
    <submittedName>
        <fullName evidence="1">Uncharacterized protein</fullName>
    </submittedName>
</protein>
<dbReference type="Proteomes" id="UP000633263">
    <property type="component" value="Unassembled WGS sequence"/>
</dbReference>
<evidence type="ECO:0000313" key="2">
    <source>
        <dbReference type="Proteomes" id="UP000633263"/>
    </source>
</evidence>
<keyword evidence="2" id="KW-1185">Reference proteome</keyword>
<proteinExistence type="predicted"/>
<accession>A0ABQ2CP59</accession>
<name>A0ABQ2CP59_9GAMM</name>
<dbReference type="RefSeq" id="WP_188636016.1">
    <property type="nucleotide sequence ID" value="NZ_BMNN01000002.1"/>
</dbReference>
<reference evidence="2" key="1">
    <citation type="journal article" date="2019" name="Int. J. Syst. Evol. Microbiol.">
        <title>The Global Catalogue of Microorganisms (GCM) 10K type strain sequencing project: providing services to taxonomists for standard genome sequencing and annotation.</title>
        <authorList>
            <consortium name="The Broad Institute Genomics Platform"/>
            <consortium name="The Broad Institute Genome Sequencing Center for Infectious Disease"/>
            <person name="Wu L."/>
            <person name="Ma J."/>
        </authorList>
    </citation>
    <scope>NUCLEOTIDE SEQUENCE [LARGE SCALE GENOMIC DNA]</scope>
    <source>
        <strain evidence="2">JCM 11590</strain>
    </source>
</reference>